<feature type="region of interest" description="Disordered" evidence="1">
    <location>
        <begin position="417"/>
        <end position="466"/>
    </location>
</feature>
<feature type="compositionally biased region" description="Low complexity" evidence="1">
    <location>
        <begin position="425"/>
        <end position="466"/>
    </location>
</feature>
<sequence length="697" mass="79679">MATTSIKHIGLASSTSSTNINSTPQKPHLLSPRSSFKKDQIENTAGIYRQVQKQNQYPSDLISTLAEVDNESNQMYLNESLARTVRVSIAIKNTDKVRPVLMLVDKENDTIISLGERIRTKFGIKQEALINRLLLQSGEVIDDIGLIEKNDKIQVELIKNNSIQTGSEQQPQISHINSPVNVNSSLNTLPSTQQILRNTEDTIQSDDFQPVNIIDEYKSRQVRDAEEEGLANLAKFDVEYPRLVANIPAQSRILNNLYQDINTAGLSCQILANQSERVIEQSIPRGDITLQDRTLQITLYCHQYGKKRNRMKELERGPNGSFKIEDGQYPDYSRGVGSQAGYMKQDGRCQSKKSNCPFRLKFTKQVGKDYFEFFQAIHYHNHPLIIGQKTKNHSNYHKKNSNGDYSLQQKYDNIKEEPIDHSSGNLQQSHSSTQSNQNSNQAHNQKQQQQQSTSFSLQLKNQQDKINQQQHQILNTLKKGLNDKQQNLQQQEKVKIKQEGINNNQRNIQKSQNEDRAGRYAIKSDFENEYEILRYSQHVRKSTLKLNTTFSMDLNGSVSLDHNDLGNIQQNNFGSSNSTATTSTLQNNLHQQQQPYYMRDQNLELCFNPLMCNMPAALPSLRTQTDFIPTDFSVSDLENHQNQKNYGMMLGGSSNTVANRVNSSNNPLSYHQQQQQLQMEKLNYHHHGQNNNNQFFL</sequence>
<feature type="region of interest" description="Disordered" evidence="1">
    <location>
        <begin position="496"/>
        <end position="515"/>
    </location>
</feature>
<keyword evidence="3" id="KW-1185">Reference proteome</keyword>
<name>A0A078AWZ5_STYLE</name>
<reference evidence="2 3" key="1">
    <citation type="submission" date="2014-06" db="EMBL/GenBank/DDBJ databases">
        <authorList>
            <person name="Swart Estienne"/>
        </authorList>
    </citation>
    <scope>NUCLEOTIDE SEQUENCE [LARGE SCALE GENOMIC DNA]</scope>
    <source>
        <strain evidence="2 3">130c</strain>
    </source>
</reference>
<evidence type="ECO:0000313" key="2">
    <source>
        <dbReference type="EMBL" id="CDW86960.1"/>
    </source>
</evidence>
<organism evidence="2 3">
    <name type="scientific">Stylonychia lemnae</name>
    <name type="common">Ciliate</name>
    <dbReference type="NCBI Taxonomy" id="5949"/>
    <lineage>
        <taxon>Eukaryota</taxon>
        <taxon>Sar</taxon>
        <taxon>Alveolata</taxon>
        <taxon>Ciliophora</taxon>
        <taxon>Intramacronucleata</taxon>
        <taxon>Spirotrichea</taxon>
        <taxon>Stichotrichia</taxon>
        <taxon>Sporadotrichida</taxon>
        <taxon>Oxytrichidae</taxon>
        <taxon>Stylonychinae</taxon>
        <taxon>Stylonychia</taxon>
    </lineage>
</organism>
<dbReference type="AlphaFoldDB" id="A0A078AWZ5"/>
<evidence type="ECO:0000256" key="1">
    <source>
        <dbReference type="SAM" id="MobiDB-lite"/>
    </source>
</evidence>
<feature type="region of interest" description="Disordered" evidence="1">
    <location>
        <begin position="1"/>
        <end position="34"/>
    </location>
</feature>
<dbReference type="OrthoDB" id="10677744at2759"/>
<accession>A0A078AWZ5</accession>
<dbReference type="InParanoid" id="A0A078AWZ5"/>
<feature type="compositionally biased region" description="Low complexity" evidence="1">
    <location>
        <begin position="13"/>
        <end position="23"/>
    </location>
</feature>
<protein>
    <submittedName>
        <fullName evidence="2">Uncharacterized protein</fullName>
    </submittedName>
</protein>
<dbReference type="EMBL" id="CCKQ01015160">
    <property type="protein sequence ID" value="CDW86960.1"/>
    <property type="molecule type" value="Genomic_DNA"/>
</dbReference>
<proteinExistence type="predicted"/>
<dbReference type="Proteomes" id="UP000039865">
    <property type="component" value="Unassembled WGS sequence"/>
</dbReference>
<evidence type="ECO:0000313" key="3">
    <source>
        <dbReference type="Proteomes" id="UP000039865"/>
    </source>
</evidence>
<feature type="compositionally biased region" description="Polar residues" evidence="1">
    <location>
        <begin position="500"/>
        <end position="511"/>
    </location>
</feature>
<gene>
    <name evidence="2" type="primary">Contig967.g1059</name>
    <name evidence="2" type="ORF">STYLEM_16060</name>
</gene>